<sequence length="302" mass="31253">MNYAIGIDIGGTNTRVALVNHGMEMVKRVQFPTVVSDPEATIKKIEGVLAELSSFDICGIGMSCPGPLDLRAGTIIVTPNLDQSWFGFPLVDALSQATGLPVFLENDANLAGLAEAVVGEGKDFCYVQFLTISTGIGAGFVIDKQIYQGAHGFGGEVAAACLWQDGPAAGILPPGAIEAIASGTAITHRARACGLTVAHAGEVAALDVRGDAIAHSIMEDAKNYLANFIGIIYALMDPEIVILGGSVAMKTPGFVSDVEKRVAAKVLPVLRPTLKIVPSTLNEDSGLLGAAYLAFSKAGLSA</sequence>
<dbReference type="Pfam" id="PF00480">
    <property type="entry name" value="ROK"/>
    <property type="match status" value="1"/>
</dbReference>
<organism evidence="2 3">
    <name type="scientific">Eubacterium barkeri</name>
    <name type="common">Clostridium barkeri</name>
    <dbReference type="NCBI Taxonomy" id="1528"/>
    <lineage>
        <taxon>Bacteria</taxon>
        <taxon>Bacillati</taxon>
        <taxon>Bacillota</taxon>
        <taxon>Clostridia</taxon>
        <taxon>Eubacteriales</taxon>
        <taxon>Eubacteriaceae</taxon>
        <taxon>Eubacterium</taxon>
    </lineage>
</organism>
<dbReference type="RefSeq" id="WP_090245816.1">
    <property type="nucleotide sequence ID" value="NZ_FNOU01000015.1"/>
</dbReference>
<dbReference type="CDD" id="cd23763">
    <property type="entry name" value="ASKHA_ATPase_ROK"/>
    <property type="match status" value="1"/>
</dbReference>
<evidence type="ECO:0000256" key="1">
    <source>
        <dbReference type="ARBA" id="ARBA00006479"/>
    </source>
</evidence>
<evidence type="ECO:0000313" key="3">
    <source>
        <dbReference type="Proteomes" id="UP000199652"/>
    </source>
</evidence>
<keyword evidence="2" id="KW-0418">Kinase</keyword>
<dbReference type="InterPro" id="IPR000600">
    <property type="entry name" value="ROK"/>
</dbReference>
<dbReference type="Proteomes" id="UP000199652">
    <property type="component" value="Unassembled WGS sequence"/>
</dbReference>
<evidence type="ECO:0000313" key="2">
    <source>
        <dbReference type="EMBL" id="SDY07105.1"/>
    </source>
</evidence>
<dbReference type="OrthoDB" id="9810372at2"/>
<dbReference type="AlphaFoldDB" id="A0A1H3GVV1"/>
<dbReference type="InterPro" id="IPR043129">
    <property type="entry name" value="ATPase_NBD"/>
</dbReference>
<dbReference type="SUPFAM" id="SSF53067">
    <property type="entry name" value="Actin-like ATPase domain"/>
    <property type="match status" value="1"/>
</dbReference>
<name>A0A1H3GVV1_EUBBA</name>
<reference evidence="3" key="1">
    <citation type="submission" date="2016-10" db="EMBL/GenBank/DDBJ databases">
        <authorList>
            <person name="Varghese N."/>
            <person name="Submissions S."/>
        </authorList>
    </citation>
    <scope>NUCLEOTIDE SEQUENCE [LARGE SCALE GENOMIC DNA]</scope>
    <source>
        <strain evidence="3">VPI 5359</strain>
    </source>
</reference>
<keyword evidence="2" id="KW-0808">Transferase</keyword>
<dbReference type="GO" id="GO:0016301">
    <property type="term" value="F:kinase activity"/>
    <property type="evidence" value="ECO:0007669"/>
    <property type="project" value="UniProtKB-KW"/>
</dbReference>
<dbReference type="STRING" id="1528.SAMN04488579_11540"/>
<dbReference type="Gene3D" id="3.30.420.40">
    <property type="match status" value="2"/>
</dbReference>
<proteinExistence type="inferred from homology"/>
<protein>
    <submittedName>
        <fullName evidence="2">Glucokinase</fullName>
    </submittedName>
</protein>
<comment type="similarity">
    <text evidence="1">Belongs to the ROK (NagC/XylR) family.</text>
</comment>
<keyword evidence="3" id="KW-1185">Reference proteome</keyword>
<accession>A0A1H3GVV1</accession>
<dbReference type="PANTHER" id="PTHR18964:SF169">
    <property type="entry name" value="N-ACETYLMANNOSAMINE KINASE"/>
    <property type="match status" value="1"/>
</dbReference>
<dbReference type="PANTHER" id="PTHR18964">
    <property type="entry name" value="ROK (REPRESSOR, ORF, KINASE) FAMILY"/>
    <property type="match status" value="1"/>
</dbReference>
<gene>
    <name evidence="2" type="ORF">SAMN04488579_11540</name>
</gene>
<dbReference type="EMBL" id="FNOU01000015">
    <property type="protein sequence ID" value="SDY07105.1"/>
    <property type="molecule type" value="Genomic_DNA"/>
</dbReference>